<keyword evidence="3" id="KW-1185">Reference proteome</keyword>
<dbReference type="PANTHER" id="PTHR34066:SF1">
    <property type="entry name" value="DUF1764 FAMILY PROTEIN"/>
    <property type="match status" value="1"/>
</dbReference>
<dbReference type="EMBL" id="MKKU01000049">
    <property type="protein sequence ID" value="RNF26266.1"/>
    <property type="molecule type" value="Genomic_DNA"/>
</dbReference>
<protein>
    <submittedName>
        <fullName evidence="2">Uncharacterized protein</fullName>
    </submittedName>
</protein>
<dbReference type="PANTHER" id="PTHR34066">
    <property type="entry name" value="GROWTH FACTOR 2"/>
    <property type="match status" value="1"/>
</dbReference>
<dbReference type="InterPro" id="IPR013885">
    <property type="entry name" value="DUF1764_euk"/>
</dbReference>
<dbReference type="Pfam" id="PF08576">
    <property type="entry name" value="DUF1764"/>
    <property type="match status" value="1"/>
</dbReference>
<dbReference type="OrthoDB" id="266701at2759"/>
<organism evidence="2 3">
    <name type="scientific">Trypanosoma conorhini</name>
    <dbReference type="NCBI Taxonomy" id="83891"/>
    <lineage>
        <taxon>Eukaryota</taxon>
        <taxon>Discoba</taxon>
        <taxon>Euglenozoa</taxon>
        <taxon>Kinetoplastea</taxon>
        <taxon>Metakinetoplastina</taxon>
        <taxon>Trypanosomatida</taxon>
        <taxon>Trypanosomatidae</taxon>
        <taxon>Trypanosoma</taxon>
    </lineage>
</organism>
<evidence type="ECO:0000256" key="1">
    <source>
        <dbReference type="SAM" id="MobiDB-lite"/>
    </source>
</evidence>
<accession>A0A3R7NS89</accession>
<feature type="region of interest" description="Disordered" evidence="1">
    <location>
        <begin position="1"/>
        <end position="28"/>
    </location>
</feature>
<feature type="region of interest" description="Disordered" evidence="1">
    <location>
        <begin position="52"/>
        <end position="91"/>
    </location>
</feature>
<sequence length="169" mass="17975">MTKDAKKLRCAGVKGKAATPAAVSSSPTGCRGAVVALESKDGSDIADIFAAMRAKRQQERGRGGSSNDGSVQRRKAEETAGQSVSDGLYRAPEKTLGLSDSAFFDVASQRQKKRRKTSKDPTAVEVAEDVLQREGVDRIVTVEELQKITSSNPKAGTTANCPFDCDCCF</sequence>
<dbReference type="RefSeq" id="XP_029231472.1">
    <property type="nucleotide sequence ID" value="XM_029368327.1"/>
</dbReference>
<evidence type="ECO:0000313" key="3">
    <source>
        <dbReference type="Proteomes" id="UP000284403"/>
    </source>
</evidence>
<reference evidence="2 3" key="1">
    <citation type="journal article" date="2018" name="BMC Genomics">
        <title>Genomic comparison of Trypanosoma conorhini and Trypanosoma rangeli to Trypanosoma cruzi strains of high and low virulence.</title>
        <authorList>
            <person name="Bradwell K.R."/>
            <person name="Koparde V.N."/>
            <person name="Matveyev A.V."/>
            <person name="Serrano M.G."/>
            <person name="Alves J.M."/>
            <person name="Parikh H."/>
            <person name="Huang B."/>
            <person name="Lee V."/>
            <person name="Espinosa-Alvarez O."/>
            <person name="Ortiz P.A."/>
            <person name="Costa-Martins A.G."/>
            <person name="Teixeira M.M."/>
            <person name="Buck G.A."/>
        </authorList>
    </citation>
    <scope>NUCLEOTIDE SEQUENCE [LARGE SCALE GENOMIC DNA]</scope>
    <source>
        <strain evidence="2 3">025E</strain>
    </source>
</reference>
<dbReference type="Proteomes" id="UP000284403">
    <property type="component" value="Unassembled WGS sequence"/>
</dbReference>
<dbReference type="GeneID" id="40315000"/>
<feature type="compositionally biased region" description="Low complexity" evidence="1">
    <location>
        <begin position="17"/>
        <end position="28"/>
    </location>
</feature>
<evidence type="ECO:0000313" key="2">
    <source>
        <dbReference type="EMBL" id="RNF26266.1"/>
    </source>
</evidence>
<name>A0A3R7NS89_9TRYP</name>
<comment type="caution">
    <text evidence="2">The sequence shown here is derived from an EMBL/GenBank/DDBJ whole genome shotgun (WGS) entry which is preliminary data.</text>
</comment>
<dbReference type="AlphaFoldDB" id="A0A3R7NS89"/>
<gene>
    <name evidence="2" type="ORF">Tco025E_01389</name>
</gene>
<proteinExistence type="predicted"/>